<feature type="transmembrane region" description="Helical" evidence="12">
    <location>
        <begin position="676"/>
        <end position="695"/>
    </location>
</feature>
<sequence length="703" mass="79166">MEQVAGDKVMTEAAASAVGTAVASAPSSRGKNSGLSRNAIGTVLQYWKAFDLDSKRVMLDTQGGTMKTEKDNSLRSRKKLAETTKNFRKLPDADKVASVGGLLRAYQEEIDNLTRRAKYAENSFFTLYKGLYAAPDPVPSLESLNDMNKLGELEEENKKLQNELREYEIEFSSLKNQDITIRKLEEQVALMERNMDDVVHQKASERCKELEDQLTAKTLEFNQQRMDYERQLDQGRSDLREAFSRLDALQSELFEHKQRSGLAQSSFNAEIEAMSQEALMMQTLRLENSQLKKQLADLLSVAGDGSGGRTMLTSLTTTPPSDLSQKEATIVSLRQEVFRLKEAVTHLEDQAASDKSRYDDLLDQAKRARDDLSAQLAARPTMETFNEIQHQLRVLQQLEYNIVDEEGIQTAPGGSSSETDATQASTETEKILVSRVRRLEHTLQQRDLVIQEQSDELKRAQDALAQKEKAIAEQADLLRSLEETVAALESRRGGGDASRTDVGAEILLDAVDDQLTDRKAADGANGAGVAAESKMFEIVRGQRDRFRDRMKELQTEKNKIEELVNTYKSQVARLEHDNMQLYQKIRYVESYRGKGPSNMRVAPGSSMSDLEGGSATSSVTEVESRYKSMYEEKMNPFQQFNKLETQQRYTNLNTVDKILLNSAKLFLGHRITRNIAFGYILLLHFLVFATLYTFMHGCGISNE</sequence>
<comment type="subcellular location">
    <subcellularLocation>
        <location evidence="1">Golgi apparatus membrane</location>
        <topology evidence="1">Single-pass type IV membrane protein</topology>
    </subcellularLocation>
</comment>
<dbReference type="Pfam" id="PF08172">
    <property type="entry name" value="CASP_C"/>
    <property type="match status" value="1"/>
</dbReference>
<evidence type="ECO:0000256" key="8">
    <source>
        <dbReference type="ARBA" id="ARBA00023054"/>
    </source>
</evidence>
<keyword evidence="8 10" id="KW-0175">Coiled coil</keyword>
<keyword evidence="4" id="KW-0813">Transport</keyword>
<keyword evidence="9 12" id="KW-0472">Membrane</keyword>
<dbReference type="GO" id="GO:0006891">
    <property type="term" value="P:intra-Golgi vesicle-mediated transport"/>
    <property type="evidence" value="ECO:0007669"/>
    <property type="project" value="InterPro"/>
</dbReference>
<organism evidence="15 16">
    <name type="scientific">Pythium oligandrum</name>
    <name type="common">Mycoparasitic fungus</name>
    <dbReference type="NCBI Taxonomy" id="41045"/>
    <lineage>
        <taxon>Eukaryota</taxon>
        <taxon>Sar</taxon>
        <taxon>Stramenopiles</taxon>
        <taxon>Oomycota</taxon>
        <taxon>Peronosporomycetes</taxon>
        <taxon>Pythiales</taxon>
        <taxon>Pythiaceae</taxon>
        <taxon>Pythium</taxon>
    </lineage>
</organism>
<feature type="domain" description="CASP C-terminal" evidence="13">
    <location>
        <begin position="460"/>
        <end position="696"/>
    </location>
</feature>
<evidence type="ECO:0000256" key="1">
    <source>
        <dbReference type="ARBA" id="ARBA00004409"/>
    </source>
</evidence>
<reference evidence="15" key="1">
    <citation type="submission" date="2019-03" db="EMBL/GenBank/DDBJ databases">
        <title>Long read genome sequence of the mycoparasitic Pythium oligandrum ATCC 38472 isolated from sugarbeet rhizosphere.</title>
        <authorList>
            <person name="Gaulin E."/>
        </authorList>
    </citation>
    <scope>NUCLEOTIDE SEQUENCE</scope>
    <source>
        <strain evidence="15">ATCC 38472_TT</strain>
    </source>
</reference>
<evidence type="ECO:0000313" key="15">
    <source>
        <dbReference type="EMBL" id="TMW63170.1"/>
    </source>
</evidence>
<dbReference type="OrthoDB" id="10257567at2759"/>
<feature type="compositionally biased region" description="Polar residues" evidence="11">
    <location>
        <begin position="412"/>
        <end position="426"/>
    </location>
</feature>
<feature type="coiled-coil region" evidence="10">
    <location>
        <begin position="536"/>
        <end position="584"/>
    </location>
</feature>
<name>A0A8K1CI62_PYTOL</name>
<keyword evidence="16" id="KW-1185">Reference proteome</keyword>
<keyword evidence="7" id="KW-0333">Golgi apparatus</keyword>
<dbReference type="AlphaFoldDB" id="A0A8K1CI62"/>
<evidence type="ECO:0000256" key="3">
    <source>
        <dbReference type="ARBA" id="ARBA00018691"/>
    </source>
</evidence>
<accession>A0A8K1CI62</accession>
<dbReference type="InterPro" id="IPR057476">
    <property type="entry name" value="Cux_N"/>
</dbReference>
<evidence type="ECO:0000256" key="6">
    <source>
        <dbReference type="ARBA" id="ARBA00022989"/>
    </source>
</evidence>
<feature type="coiled-coil region" evidence="10">
    <location>
        <begin position="103"/>
        <end position="375"/>
    </location>
</feature>
<feature type="region of interest" description="Disordered" evidence="11">
    <location>
        <begin position="407"/>
        <end position="427"/>
    </location>
</feature>
<dbReference type="InterPro" id="IPR012955">
    <property type="entry name" value="CASP_C"/>
</dbReference>
<dbReference type="EMBL" id="SPLM01000072">
    <property type="protein sequence ID" value="TMW63170.1"/>
    <property type="molecule type" value="Genomic_DNA"/>
</dbReference>
<evidence type="ECO:0000256" key="7">
    <source>
        <dbReference type="ARBA" id="ARBA00023034"/>
    </source>
</evidence>
<evidence type="ECO:0000259" key="14">
    <source>
        <dbReference type="Pfam" id="PF25398"/>
    </source>
</evidence>
<keyword evidence="5 12" id="KW-0812">Transmembrane</keyword>
<evidence type="ECO:0000256" key="11">
    <source>
        <dbReference type="SAM" id="MobiDB-lite"/>
    </source>
</evidence>
<comment type="caution">
    <text evidence="15">The sequence shown here is derived from an EMBL/GenBank/DDBJ whole genome shotgun (WGS) entry which is preliminary data.</text>
</comment>
<dbReference type="Proteomes" id="UP000794436">
    <property type="component" value="Unassembled WGS sequence"/>
</dbReference>
<proteinExistence type="inferred from homology"/>
<dbReference type="GO" id="GO:0000139">
    <property type="term" value="C:Golgi membrane"/>
    <property type="evidence" value="ECO:0007669"/>
    <property type="project" value="UniProtKB-SubCell"/>
</dbReference>
<evidence type="ECO:0000256" key="2">
    <source>
        <dbReference type="ARBA" id="ARBA00006415"/>
    </source>
</evidence>
<keyword evidence="6 12" id="KW-1133">Transmembrane helix</keyword>
<gene>
    <name evidence="15" type="ORF">Poli38472_002111</name>
</gene>
<feature type="coiled-coil region" evidence="10">
    <location>
        <begin position="450"/>
        <end position="491"/>
    </location>
</feature>
<feature type="domain" description="Cux N-terminal" evidence="14">
    <location>
        <begin position="38"/>
        <end position="146"/>
    </location>
</feature>
<dbReference type="PANTHER" id="PTHR14043:SF2">
    <property type="entry name" value="HOMEOBOX PROTEIN CUT"/>
    <property type="match status" value="1"/>
</dbReference>
<protein>
    <recommendedName>
        <fullName evidence="3">Protein CASP</fullName>
    </recommendedName>
</protein>
<dbReference type="Pfam" id="PF25398">
    <property type="entry name" value="CUX1_N"/>
    <property type="match status" value="1"/>
</dbReference>
<dbReference type="PANTHER" id="PTHR14043">
    <property type="entry name" value="CCAAT DISPLACEMENT PROTEIN-RELATED"/>
    <property type="match status" value="1"/>
</dbReference>
<evidence type="ECO:0000256" key="9">
    <source>
        <dbReference type="ARBA" id="ARBA00023136"/>
    </source>
</evidence>
<evidence type="ECO:0000256" key="12">
    <source>
        <dbReference type="SAM" id="Phobius"/>
    </source>
</evidence>
<evidence type="ECO:0000256" key="10">
    <source>
        <dbReference type="SAM" id="Coils"/>
    </source>
</evidence>
<evidence type="ECO:0000256" key="5">
    <source>
        <dbReference type="ARBA" id="ARBA00022692"/>
    </source>
</evidence>
<evidence type="ECO:0000313" key="16">
    <source>
        <dbReference type="Proteomes" id="UP000794436"/>
    </source>
</evidence>
<comment type="similarity">
    <text evidence="2">Belongs to the CASP family.</text>
</comment>
<evidence type="ECO:0000256" key="4">
    <source>
        <dbReference type="ARBA" id="ARBA00022448"/>
    </source>
</evidence>
<evidence type="ECO:0000259" key="13">
    <source>
        <dbReference type="Pfam" id="PF08172"/>
    </source>
</evidence>